<dbReference type="EMBL" id="CAJOBO010002797">
    <property type="protein sequence ID" value="CAF4468594.1"/>
    <property type="molecule type" value="Genomic_DNA"/>
</dbReference>
<dbReference type="Pfam" id="PF11551">
    <property type="entry name" value="Omp28"/>
    <property type="match status" value="1"/>
</dbReference>
<evidence type="ECO:0008006" key="7">
    <source>
        <dbReference type="Google" id="ProtNLM"/>
    </source>
</evidence>
<evidence type="ECO:0000313" key="6">
    <source>
        <dbReference type="Proteomes" id="UP000663833"/>
    </source>
</evidence>
<reference evidence="4" key="1">
    <citation type="submission" date="2021-02" db="EMBL/GenBank/DDBJ databases">
        <authorList>
            <person name="Nowell W R."/>
        </authorList>
    </citation>
    <scope>NUCLEOTIDE SEQUENCE</scope>
</reference>
<comment type="caution">
    <text evidence="4">The sequence shown here is derived from an EMBL/GenBank/DDBJ whole genome shotgun (WGS) entry which is preliminary data.</text>
</comment>
<dbReference type="Gene3D" id="2.60.120.200">
    <property type="match status" value="1"/>
</dbReference>
<dbReference type="InterPro" id="IPR013783">
    <property type="entry name" value="Ig-like_fold"/>
</dbReference>
<feature type="chain" id="PRO_5036232179" description="Secretion system C-terminal sorting domain-containing protein" evidence="1">
    <location>
        <begin position="20"/>
        <end position="861"/>
    </location>
</feature>
<dbReference type="InterPro" id="IPR011628">
    <property type="entry name" value="Cleaved_adhesin"/>
</dbReference>
<feature type="domain" description="Secretion system C-terminal sorting" evidence="3">
    <location>
        <begin position="555"/>
        <end position="622"/>
    </location>
</feature>
<dbReference type="AlphaFoldDB" id="A0A817T7Y5"/>
<feature type="signal peptide" evidence="1">
    <location>
        <begin position="1"/>
        <end position="19"/>
    </location>
</feature>
<dbReference type="InterPro" id="IPR026444">
    <property type="entry name" value="Secre_tail"/>
</dbReference>
<evidence type="ECO:0000259" key="2">
    <source>
        <dbReference type="Pfam" id="PF07675"/>
    </source>
</evidence>
<sequence>MKKITLILAILLVSMQVNSQTTYYSENFEGGLNGWVATDLNSDIFNWSILNANSIDTNFGTKSLVSFSYDDATSSAITPDNLVTSTLFDLTTVTASNLFLEYNYATSTSYPDEHYAVYVTTVNTPTGIIATTPIFETTIAAPGGFNVKQINLTSYIGQSVYISFRHFNCNNIYYLIIDNIKLKSLASNDAQLVSSTLPRYSLANTANTLSLNVKNQGNNAINNLTVNWNDGMDHSSVISTSIAAGASVTINHPITVQYSSILEKNIAITISAVNGLADGMPSDNIDSKKINTISQNSPKKVLFEEGTGTWCGWCPRGAVAMNYMTSTYPNEFIGVAVHNGSSNPMTVAAYNTGAGITGFPGMNVDRVVKGASVSQSLMINNLNTRKVLPTPVSITANGSVTGNNIVINASAIFRTVFTNANYRLGVIISEDNVTGTTSGYNQVNYYAGGSNGVMGGYELKPNPVPAAQMVYNHVGRSLLGGYSGQTGSVPAIITDGQQVNYTFNYTVPATSNVANMHAVLVLIDQDNGEIVNASSVVLSTLSSSENEFIANKVSLYPNPSNQKFNIKGLETGIYNIEIYDMNGKLVQKRNNQNVINEEIMSISLNNLVQGSYIVNIATNGISFIALCFILNTYAQFTVTKVGTSTQILNNDVLVFNTANNNAAELKFNINNTTAAPINVRIRCVSITNGDGTGMEFCFAGSCISDVTPATNYPTEAPFYVEIPAMGNNGNFDHFKNTNPSNGTSTQDYVFKFYQVNTFGNEIGNSITFTYRYQPVMATNSFNMLKSMGVQLNSNLVDNELNIQATNSTNMEVIDSNGRKIQFNKIDAGFNAVSVSNLKSGIYFLKFIDDAQNTATIKIVKK</sequence>
<accession>A0A817T7Y5</accession>
<organism evidence="4 6">
    <name type="scientific">Rotaria socialis</name>
    <dbReference type="NCBI Taxonomy" id="392032"/>
    <lineage>
        <taxon>Eukaryota</taxon>
        <taxon>Metazoa</taxon>
        <taxon>Spiralia</taxon>
        <taxon>Gnathifera</taxon>
        <taxon>Rotifera</taxon>
        <taxon>Eurotatoria</taxon>
        <taxon>Bdelloidea</taxon>
        <taxon>Philodinida</taxon>
        <taxon>Philodinidae</taxon>
        <taxon>Rotaria</taxon>
    </lineage>
</organism>
<evidence type="ECO:0000313" key="5">
    <source>
        <dbReference type="EMBL" id="CAF4468594.1"/>
    </source>
</evidence>
<gene>
    <name evidence="5" type="ORF">HFQ381_LOCUS25262</name>
    <name evidence="4" type="ORF">LUA448_LOCUS8955</name>
</gene>
<dbReference type="EMBL" id="CAJNYD010001013">
    <property type="protein sequence ID" value="CAF3310689.1"/>
    <property type="molecule type" value="Genomic_DNA"/>
</dbReference>
<keyword evidence="1" id="KW-0732">Signal</keyword>
<dbReference type="Pfam" id="PF07675">
    <property type="entry name" value="Cleaved_Adhesin"/>
    <property type="match status" value="1"/>
</dbReference>
<name>A0A817T7Y5_9BILA</name>
<dbReference type="Proteomes" id="UP000663833">
    <property type="component" value="Unassembled WGS sequence"/>
</dbReference>
<dbReference type="NCBIfam" id="NF038128">
    <property type="entry name" value="choice_anch_J"/>
    <property type="match status" value="1"/>
</dbReference>
<evidence type="ECO:0000259" key="3">
    <source>
        <dbReference type="Pfam" id="PF18962"/>
    </source>
</evidence>
<dbReference type="InterPro" id="IPR021615">
    <property type="entry name" value="Omp28"/>
</dbReference>
<proteinExistence type="predicted"/>
<evidence type="ECO:0000256" key="1">
    <source>
        <dbReference type="SAM" id="SignalP"/>
    </source>
</evidence>
<dbReference type="NCBIfam" id="TIGR04183">
    <property type="entry name" value="Por_Secre_tail"/>
    <property type="match status" value="2"/>
</dbReference>
<dbReference type="Proteomes" id="UP000663851">
    <property type="component" value="Unassembled WGS sequence"/>
</dbReference>
<feature type="domain" description="Secretion system C-terminal sorting" evidence="3">
    <location>
        <begin position="797"/>
        <end position="857"/>
    </location>
</feature>
<dbReference type="Gene3D" id="2.60.40.10">
    <property type="entry name" value="Immunoglobulins"/>
    <property type="match status" value="1"/>
</dbReference>
<dbReference type="Pfam" id="PF18962">
    <property type="entry name" value="Por_Secre_tail"/>
    <property type="match status" value="2"/>
</dbReference>
<protein>
    <recommendedName>
        <fullName evidence="7">Secretion system C-terminal sorting domain-containing protein</fullName>
    </recommendedName>
</protein>
<feature type="domain" description="Cleaved adhesin" evidence="2">
    <location>
        <begin position="24"/>
        <end position="181"/>
    </location>
</feature>
<evidence type="ECO:0000313" key="4">
    <source>
        <dbReference type="EMBL" id="CAF3310689.1"/>
    </source>
</evidence>